<evidence type="ECO:0000313" key="2">
    <source>
        <dbReference type="Proteomes" id="UP000180113"/>
    </source>
</evidence>
<accession>A0AB73MRH8</accession>
<reference evidence="1 2" key="1">
    <citation type="submission" date="2016-10" db="EMBL/GenBank/DDBJ databases">
        <title>Evaluation of Human, Animal and Environmental Mycobacterium chelonae Isolates by Core Genome Phylogenomic Analysis, Targeted Gene Comparison, and Anti-microbial Susceptibility Patterns: A Tale of Mistaken Identities.</title>
        <authorList>
            <person name="Fogelson S.B."/>
            <person name="Camus A.C."/>
            <person name="Lorenz W."/>
            <person name="Vasireddy R."/>
            <person name="Vasireddy S."/>
            <person name="Smith T."/>
            <person name="Brown-Elliott B.A."/>
            <person name="Wallace R.J.Jr."/>
            <person name="Hasan N.A."/>
            <person name="Reischl U."/>
            <person name="Sanchez S."/>
        </authorList>
    </citation>
    <scope>NUCLEOTIDE SEQUENCE [LARGE SCALE GENOMIC DNA]</scope>
    <source>
        <strain evidence="1 2">42895</strain>
    </source>
</reference>
<dbReference type="AlphaFoldDB" id="A0AB73MRH8"/>
<protein>
    <submittedName>
        <fullName evidence="1">Uncharacterized protein</fullName>
    </submittedName>
</protein>
<proteinExistence type="predicted"/>
<gene>
    <name evidence="1" type="ORF">BKG62_17805</name>
</gene>
<name>A0AB73MRH8_MYCCH</name>
<sequence>MLMPQPSQVVASGNIGGLLAGRDPVDFPLARFRWRKVLWQQILVVEGVGAGDRDRAGAAGGSWRHVLAQQTRIPCDA</sequence>
<dbReference type="Proteomes" id="UP000180113">
    <property type="component" value="Unassembled WGS sequence"/>
</dbReference>
<evidence type="ECO:0000313" key="1">
    <source>
        <dbReference type="EMBL" id="OHT49451.1"/>
    </source>
</evidence>
<dbReference type="EMBL" id="MLHW01000014">
    <property type="protein sequence ID" value="OHT49451.1"/>
    <property type="molecule type" value="Genomic_DNA"/>
</dbReference>
<organism evidence="1 2">
    <name type="scientific">Mycobacteroides chelonae</name>
    <name type="common">Mycobacterium chelonae</name>
    <dbReference type="NCBI Taxonomy" id="1774"/>
    <lineage>
        <taxon>Bacteria</taxon>
        <taxon>Bacillati</taxon>
        <taxon>Actinomycetota</taxon>
        <taxon>Actinomycetes</taxon>
        <taxon>Mycobacteriales</taxon>
        <taxon>Mycobacteriaceae</taxon>
        <taxon>Mycobacteroides</taxon>
    </lineage>
</organism>
<comment type="caution">
    <text evidence="1">The sequence shown here is derived from an EMBL/GenBank/DDBJ whole genome shotgun (WGS) entry which is preliminary data.</text>
</comment>